<protein>
    <submittedName>
        <fullName evidence="1">DUF4258 domain-containing protein</fullName>
    </submittedName>
</protein>
<dbReference type="EMBL" id="JBHSMJ010000017">
    <property type="protein sequence ID" value="MFC5449097.1"/>
    <property type="molecule type" value="Genomic_DNA"/>
</dbReference>
<reference evidence="2" key="1">
    <citation type="journal article" date="2019" name="Int. J. Syst. Evol. Microbiol.">
        <title>The Global Catalogue of Microorganisms (GCM) 10K type strain sequencing project: providing services to taxonomists for standard genome sequencing and annotation.</title>
        <authorList>
            <consortium name="The Broad Institute Genomics Platform"/>
            <consortium name="The Broad Institute Genome Sequencing Center for Infectious Disease"/>
            <person name="Wu L."/>
            <person name="Ma J."/>
        </authorList>
    </citation>
    <scope>NUCLEOTIDE SEQUENCE [LARGE SCALE GENOMIC DNA]</scope>
    <source>
        <strain evidence="2">KACC 11904</strain>
    </source>
</reference>
<name>A0ABW0K7X3_9BACL</name>
<evidence type="ECO:0000313" key="1">
    <source>
        <dbReference type="EMBL" id="MFC5449097.1"/>
    </source>
</evidence>
<proteinExistence type="predicted"/>
<organism evidence="1 2">
    <name type="scientific">Paenibacillus aestuarii</name>
    <dbReference type="NCBI Taxonomy" id="516965"/>
    <lineage>
        <taxon>Bacteria</taxon>
        <taxon>Bacillati</taxon>
        <taxon>Bacillota</taxon>
        <taxon>Bacilli</taxon>
        <taxon>Bacillales</taxon>
        <taxon>Paenibacillaceae</taxon>
        <taxon>Paenibacillus</taxon>
    </lineage>
</organism>
<dbReference type="InterPro" id="IPR025354">
    <property type="entry name" value="DUF4258"/>
</dbReference>
<dbReference type="Proteomes" id="UP001596044">
    <property type="component" value="Unassembled WGS sequence"/>
</dbReference>
<sequence>MDHMKNHWDQEMILIRKTVSEPEGIQFTSHVVLERMAERDISLIDIGFTFLTGRIYEGYDCGQYPRYRNPDPFRTVCGKSSKGELITVGIAFKSNGIIAVTTCYKGVPERLKQLFE</sequence>
<keyword evidence="2" id="KW-1185">Reference proteome</keyword>
<comment type="caution">
    <text evidence="1">The sequence shown here is derived from an EMBL/GenBank/DDBJ whole genome shotgun (WGS) entry which is preliminary data.</text>
</comment>
<dbReference type="Pfam" id="PF14076">
    <property type="entry name" value="DUF4258"/>
    <property type="match status" value="1"/>
</dbReference>
<dbReference type="RefSeq" id="WP_377524691.1">
    <property type="nucleotide sequence ID" value="NZ_JBHSMJ010000017.1"/>
</dbReference>
<evidence type="ECO:0000313" key="2">
    <source>
        <dbReference type="Proteomes" id="UP001596044"/>
    </source>
</evidence>
<gene>
    <name evidence="1" type="ORF">ACFPOG_12565</name>
</gene>
<accession>A0ABW0K7X3</accession>